<evidence type="ECO:0000259" key="11">
    <source>
        <dbReference type="PROSITE" id="PS51085"/>
    </source>
</evidence>
<dbReference type="OrthoDB" id="8300278at2759"/>
<dbReference type="InterPro" id="IPR036884">
    <property type="entry name" value="2Fe-2S-bd_dom_sf"/>
</dbReference>
<organism evidence="12 13">
    <name type="scientific">Desmophyllum pertusum</name>
    <dbReference type="NCBI Taxonomy" id="174260"/>
    <lineage>
        <taxon>Eukaryota</taxon>
        <taxon>Metazoa</taxon>
        <taxon>Cnidaria</taxon>
        <taxon>Anthozoa</taxon>
        <taxon>Hexacorallia</taxon>
        <taxon>Scleractinia</taxon>
        <taxon>Caryophylliina</taxon>
        <taxon>Caryophylliidae</taxon>
        <taxon>Desmophyllum</taxon>
    </lineage>
</organism>
<feature type="domain" description="2Fe-2S ferredoxin-type" evidence="11">
    <location>
        <begin position="52"/>
        <end position="139"/>
    </location>
</feature>
<evidence type="ECO:0000256" key="6">
    <source>
        <dbReference type="ARBA" id="ARBA00023002"/>
    </source>
</evidence>
<dbReference type="InterPro" id="IPR001041">
    <property type="entry name" value="2Fe-2S_ferredoxin-type"/>
</dbReference>
<dbReference type="Pfam" id="PF01799">
    <property type="entry name" value="Fer2_2"/>
    <property type="match status" value="1"/>
</dbReference>
<dbReference type="InterPro" id="IPR016208">
    <property type="entry name" value="Ald_Oxase/xanthine_DH-like"/>
</dbReference>
<dbReference type="GO" id="GO:0051537">
    <property type="term" value="F:2 iron, 2 sulfur cluster binding"/>
    <property type="evidence" value="ECO:0007669"/>
    <property type="project" value="UniProtKB-KW"/>
</dbReference>
<dbReference type="FunFam" id="3.10.20.30:FF:000012">
    <property type="entry name" value="Xanthine dehydrogenase/oxidase"/>
    <property type="match status" value="1"/>
</dbReference>
<dbReference type="PROSITE" id="PS51085">
    <property type="entry name" value="2FE2S_FER_2"/>
    <property type="match status" value="1"/>
</dbReference>
<dbReference type="EMBL" id="MU826351">
    <property type="protein sequence ID" value="KAJ7381039.1"/>
    <property type="molecule type" value="Genomic_DNA"/>
</dbReference>
<dbReference type="Gene3D" id="3.30.43.10">
    <property type="entry name" value="Uridine Diphospho-n-acetylenolpyruvylglucosamine Reductase, domain 2"/>
    <property type="match status" value="1"/>
</dbReference>
<protein>
    <recommendedName>
        <fullName evidence="11">2Fe-2S ferredoxin-type domain-containing protein</fullName>
    </recommendedName>
</protein>
<gene>
    <name evidence="12" type="ORF">OS493_004635</name>
</gene>
<keyword evidence="8" id="KW-0411">Iron-sulfur</keyword>
<keyword evidence="13" id="KW-1185">Reference proteome</keyword>
<comment type="similarity">
    <text evidence="3">Belongs to the xanthine dehydrogenase family.</text>
</comment>
<evidence type="ECO:0000256" key="4">
    <source>
        <dbReference type="ARBA" id="ARBA00022714"/>
    </source>
</evidence>
<keyword evidence="6" id="KW-0560">Oxidoreductase</keyword>
<sequence>MRRSCRPHLECPTCFARLVPENGVQLSSGFYSGKCKTCNKEVKFWSVPSPVSEITFTVNGTQHTVANPDPGMSLNEWIRNQPGLQGTKVMCREAGCGCCVVSITRRDLSVSKDVTVAVNSCLFPLCAVNGTSVTTIEGIGNRYDGFHPIQERLAEHNGSQCGYCSPGFVMNMYSLLKENPSPSKQQIEDSFDGNLCRCTGYRPILDAMKTFAKSSSPLDIEELAKCPGVCTNGDMQCARKCITTSVHQGGSSVLWYCPTSLADLYTLMTKHTNDKIRLVAGNTGKGTYILLTKREGHTGRISALGLDSMD</sequence>
<dbReference type="InterPro" id="IPR002888">
    <property type="entry name" value="2Fe-2S-bd"/>
</dbReference>
<evidence type="ECO:0000256" key="9">
    <source>
        <dbReference type="ARBA" id="ARBA00023027"/>
    </source>
</evidence>
<evidence type="ECO:0000256" key="3">
    <source>
        <dbReference type="ARBA" id="ARBA00006849"/>
    </source>
</evidence>
<comment type="cofactor">
    <cofactor evidence="2">
        <name>FAD</name>
        <dbReference type="ChEBI" id="CHEBI:57692"/>
    </cofactor>
</comment>
<reference evidence="12" key="1">
    <citation type="submission" date="2023-01" db="EMBL/GenBank/DDBJ databases">
        <title>Genome assembly of the deep-sea coral Lophelia pertusa.</title>
        <authorList>
            <person name="Herrera S."/>
            <person name="Cordes E."/>
        </authorList>
    </citation>
    <scope>NUCLEOTIDE SEQUENCE</scope>
    <source>
        <strain evidence="12">USNM1676648</strain>
        <tissue evidence="12">Polyp</tissue>
    </source>
</reference>
<dbReference type="InterPro" id="IPR036010">
    <property type="entry name" value="2Fe-2S_ferredoxin-like_sf"/>
</dbReference>
<evidence type="ECO:0000256" key="5">
    <source>
        <dbReference type="ARBA" id="ARBA00022723"/>
    </source>
</evidence>
<evidence type="ECO:0000313" key="13">
    <source>
        <dbReference type="Proteomes" id="UP001163046"/>
    </source>
</evidence>
<dbReference type="PANTHER" id="PTHR45444">
    <property type="entry name" value="XANTHINE DEHYDROGENASE"/>
    <property type="match status" value="1"/>
</dbReference>
<evidence type="ECO:0000256" key="8">
    <source>
        <dbReference type="ARBA" id="ARBA00023014"/>
    </source>
</evidence>
<keyword evidence="5" id="KW-0479">Metal-binding</keyword>
<dbReference type="SUPFAM" id="SSF54292">
    <property type="entry name" value="2Fe-2S ferredoxin-like"/>
    <property type="match status" value="1"/>
</dbReference>
<accession>A0A9W9ZJD8</accession>
<evidence type="ECO:0000256" key="2">
    <source>
        <dbReference type="ARBA" id="ARBA00001974"/>
    </source>
</evidence>
<dbReference type="Pfam" id="PF00111">
    <property type="entry name" value="Fer2"/>
    <property type="match status" value="1"/>
</dbReference>
<keyword evidence="4" id="KW-0001">2Fe-2S</keyword>
<evidence type="ECO:0000256" key="10">
    <source>
        <dbReference type="ARBA" id="ARBA00034078"/>
    </source>
</evidence>
<comment type="cofactor">
    <cofactor evidence="1">
        <name>Mo-molybdopterin</name>
        <dbReference type="ChEBI" id="CHEBI:71302"/>
    </cofactor>
</comment>
<name>A0A9W9ZJD8_9CNID</name>
<evidence type="ECO:0000256" key="7">
    <source>
        <dbReference type="ARBA" id="ARBA00023004"/>
    </source>
</evidence>
<evidence type="ECO:0000256" key="1">
    <source>
        <dbReference type="ARBA" id="ARBA00001924"/>
    </source>
</evidence>
<dbReference type="Gene3D" id="1.10.150.120">
    <property type="entry name" value="[2Fe-2S]-binding domain"/>
    <property type="match status" value="1"/>
</dbReference>
<dbReference type="GO" id="GO:0005506">
    <property type="term" value="F:iron ion binding"/>
    <property type="evidence" value="ECO:0007669"/>
    <property type="project" value="InterPro"/>
</dbReference>
<keyword evidence="9" id="KW-0520">NAD</keyword>
<dbReference type="AlphaFoldDB" id="A0A9W9ZJD8"/>
<comment type="caution">
    <text evidence="12">The sequence shown here is derived from an EMBL/GenBank/DDBJ whole genome shotgun (WGS) entry which is preliminary data.</text>
</comment>
<proteinExistence type="inferred from homology"/>
<dbReference type="GO" id="GO:0016491">
    <property type="term" value="F:oxidoreductase activity"/>
    <property type="evidence" value="ECO:0007669"/>
    <property type="project" value="UniProtKB-KW"/>
</dbReference>
<keyword evidence="7" id="KW-0408">Iron</keyword>
<dbReference type="Gene3D" id="3.10.20.30">
    <property type="match status" value="1"/>
</dbReference>
<dbReference type="SUPFAM" id="SSF47741">
    <property type="entry name" value="CO dehydrogenase ISP C-domain like"/>
    <property type="match status" value="1"/>
</dbReference>
<dbReference type="Proteomes" id="UP001163046">
    <property type="component" value="Unassembled WGS sequence"/>
</dbReference>
<dbReference type="InterPro" id="IPR012675">
    <property type="entry name" value="Beta-grasp_dom_sf"/>
</dbReference>
<dbReference type="PANTHER" id="PTHR45444:SF3">
    <property type="entry name" value="XANTHINE DEHYDROGENASE"/>
    <property type="match status" value="1"/>
</dbReference>
<evidence type="ECO:0000313" key="12">
    <source>
        <dbReference type="EMBL" id="KAJ7381039.1"/>
    </source>
</evidence>
<dbReference type="InterPro" id="IPR016167">
    <property type="entry name" value="FAD-bd_PCMH_sub1"/>
</dbReference>
<comment type="cofactor">
    <cofactor evidence="10">
        <name>[2Fe-2S] cluster</name>
        <dbReference type="ChEBI" id="CHEBI:190135"/>
    </cofactor>
</comment>